<feature type="domain" description="Class II aldolase/adducin N-terminal" evidence="3">
    <location>
        <begin position="8"/>
        <end position="185"/>
    </location>
</feature>
<dbReference type="Proteomes" id="UP001501510">
    <property type="component" value="Unassembled WGS sequence"/>
</dbReference>
<evidence type="ECO:0000259" key="3">
    <source>
        <dbReference type="SMART" id="SM01007"/>
    </source>
</evidence>
<accession>A0ABP3UE72</accession>
<name>A0ABP3UE72_9CLOT</name>
<keyword evidence="5" id="KW-1185">Reference proteome</keyword>
<dbReference type="EMBL" id="BAAACG010000001">
    <property type="protein sequence ID" value="GAA0731720.1"/>
    <property type="molecule type" value="Genomic_DNA"/>
</dbReference>
<dbReference type="SMART" id="SM01007">
    <property type="entry name" value="Aldolase_II"/>
    <property type="match status" value="1"/>
</dbReference>
<keyword evidence="1" id="KW-0479">Metal-binding</keyword>
<dbReference type="InterPro" id="IPR050197">
    <property type="entry name" value="Aldolase_class_II_sugar_metab"/>
</dbReference>
<protein>
    <submittedName>
        <fullName evidence="4">Class II aldolase/adducin family protein</fullName>
    </submittedName>
</protein>
<gene>
    <name evidence="4" type="ORF">GCM10008906_00510</name>
</gene>
<dbReference type="InterPro" id="IPR001303">
    <property type="entry name" value="Aldolase_II/adducin_N"/>
</dbReference>
<dbReference type="RefSeq" id="WP_343757645.1">
    <property type="nucleotide sequence ID" value="NZ_BAAACG010000001.1"/>
</dbReference>
<evidence type="ECO:0000256" key="2">
    <source>
        <dbReference type="ARBA" id="ARBA00023239"/>
    </source>
</evidence>
<comment type="caution">
    <text evidence="4">The sequence shown here is derived from an EMBL/GenBank/DDBJ whole genome shotgun (WGS) entry which is preliminary data.</text>
</comment>
<sequence length="215" mass="23553">MLLEKQREKIIQIALEVQKLNLVALTFGNFSIRDIETGYVCVTPSGMKYEDLKTEDIVIMDTDCNIVDGSRKPSIEASMHCAVYRKRKDVFGIVHTHSVYATAWASCNKSIPCVLAETAAVVGGTIKCAPFKPMGSVELAEVTIEELGNSDAVLMERHGVLAVGNNIDVALANAIIVEESAKVAYFAKNIGEISELPKDVCLKLRNDVMEKYGQK</sequence>
<dbReference type="PANTHER" id="PTHR22789">
    <property type="entry name" value="FUCULOSE PHOSPHATE ALDOLASE"/>
    <property type="match status" value="1"/>
</dbReference>
<dbReference type="Pfam" id="PF00596">
    <property type="entry name" value="Aldolase_II"/>
    <property type="match status" value="1"/>
</dbReference>
<keyword evidence="2" id="KW-0456">Lyase</keyword>
<proteinExistence type="predicted"/>
<organism evidence="4 5">
    <name type="scientific">Clostridium oceanicum</name>
    <dbReference type="NCBI Taxonomy" id="1543"/>
    <lineage>
        <taxon>Bacteria</taxon>
        <taxon>Bacillati</taxon>
        <taxon>Bacillota</taxon>
        <taxon>Clostridia</taxon>
        <taxon>Eubacteriales</taxon>
        <taxon>Clostridiaceae</taxon>
        <taxon>Clostridium</taxon>
    </lineage>
</organism>
<reference evidence="5" key="1">
    <citation type="journal article" date="2019" name="Int. J. Syst. Evol. Microbiol.">
        <title>The Global Catalogue of Microorganisms (GCM) 10K type strain sequencing project: providing services to taxonomists for standard genome sequencing and annotation.</title>
        <authorList>
            <consortium name="The Broad Institute Genomics Platform"/>
            <consortium name="The Broad Institute Genome Sequencing Center for Infectious Disease"/>
            <person name="Wu L."/>
            <person name="Ma J."/>
        </authorList>
    </citation>
    <scope>NUCLEOTIDE SEQUENCE [LARGE SCALE GENOMIC DNA]</scope>
    <source>
        <strain evidence="5">JCM 1407</strain>
    </source>
</reference>
<dbReference type="Gene3D" id="3.40.225.10">
    <property type="entry name" value="Class II aldolase/adducin N-terminal domain"/>
    <property type="match status" value="1"/>
</dbReference>
<dbReference type="InterPro" id="IPR036409">
    <property type="entry name" value="Aldolase_II/adducin_N_sf"/>
</dbReference>
<evidence type="ECO:0000256" key="1">
    <source>
        <dbReference type="ARBA" id="ARBA00022723"/>
    </source>
</evidence>
<evidence type="ECO:0000313" key="4">
    <source>
        <dbReference type="EMBL" id="GAA0731720.1"/>
    </source>
</evidence>
<dbReference type="PANTHER" id="PTHR22789:SF0">
    <property type="entry name" value="3-OXO-TETRONATE 4-PHOSPHATE DECARBOXYLASE-RELATED"/>
    <property type="match status" value="1"/>
</dbReference>
<evidence type="ECO:0000313" key="5">
    <source>
        <dbReference type="Proteomes" id="UP001501510"/>
    </source>
</evidence>
<dbReference type="SUPFAM" id="SSF53639">
    <property type="entry name" value="AraD/HMP-PK domain-like"/>
    <property type="match status" value="1"/>
</dbReference>